<feature type="domain" description="Glycosyltransferase 2-like" evidence="2">
    <location>
        <begin position="6"/>
        <end position="134"/>
    </location>
</feature>
<dbReference type="CDD" id="cd00761">
    <property type="entry name" value="Glyco_tranf_GTA_type"/>
    <property type="match status" value="1"/>
</dbReference>
<keyword evidence="3" id="KW-0808">Transferase</keyword>
<evidence type="ECO:0000313" key="3">
    <source>
        <dbReference type="EMBL" id="MDJ1130015.1"/>
    </source>
</evidence>
<dbReference type="SUPFAM" id="SSF53448">
    <property type="entry name" value="Nucleotide-diphospho-sugar transferases"/>
    <property type="match status" value="1"/>
</dbReference>
<dbReference type="PANTHER" id="PTHR48090:SF7">
    <property type="entry name" value="RFBJ PROTEIN"/>
    <property type="match status" value="1"/>
</dbReference>
<sequence length="339" mass="37765">MQPQLTVCVPSYNVESCLSTGLETLALSRFAGRLEVIVVDDGSSDGTRQVADRYAERCPEVVRVVSQENAGHGGAVNTGLALARGRYFRVVDGDDWVDVDGLDALLDALAGLSSDLVVDWRCDVRMGTGDREPRPLPAGVPVGECVPLTTVSDVLARSSAAQIHTVNASTDFARRLGLRLLERTFYEDSQYVIELTSQARTVTFLDIEVYQYQVGNASQSVAAPNYVRRFADHDRVVRRVAEFAEERLLDPGLEEARAAYVRERARLLVNTHYNIMLVYDDDRRRGRARAREFRSWLASEHPWLKKATDRRYYEGLALGAVGGSARFLDRVKGRMAHEA</sequence>
<name>A0ABT6ZLU9_9ACTN</name>
<protein>
    <submittedName>
        <fullName evidence="3">Glycosyltransferase</fullName>
        <ecNumber evidence="3">2.4.-.-</ecNumber>
    </submittedName>
</protein>
<dbReference type="InterPro" id="IPR050256">
    <property type="entry name" value="Glycosyltransferase_2"/>
</dbReference>
<dbReference type="EMBL" id="JASJEX010000004">
    <property type="protein sequence ID" value="MDJ1130015.1"/>
    <property type="molecule type" value="Genomic_DNA"/>
</dbReference>
<evidence type="ECO:0000256" key="1">
    <source>
        <dbReference type="ARBA" id="ARBA00006739"/>
    </source>
</evidence>
<dbReference type="Proteomes" id="UP001431693">
    <property type="component" value="Unassembled WGS sequence"/>
</dbReference>
<keyword evidence="3" id="KW-0328">Glycosyltransferase</keyword>
<dbReference type="PANTHER" id="PTHR48090">
    <property type="entry name" value="UNDECAPRENYL-PHOSPHATE 4-DEOXY-4-FORMAMIDO-L-ARABINOSE TRANSFERASE-RELATED"/>
    <property type="match status" value="1"/>
</dbReference>
<comment type="caution">
    <text evidence="3">The sequence shown here is derived from an EMBL/GenBank/DDBJ whole genome shotgun (WGS) entry which is preliminary data.</text>
</comment>
<gene>
    <name evidence="3" type="ORF">QJ043_07980</name>
</gene>
<dbReference type="GO" id="GO:0016757">
    <property type="term" value="F:glycosyltransferase activity"/>
    <property type="evidence" value="ECO:0007669"/>
    <property type="project" value="UniProtKB-KW"/>
</dbReference>
<dbReference type="Gene3D" id="3.90.550.10">
    <property type="entry name" value="Spore Coat Polysaccharide Biosynthesis Protein SpsA, Chain A"/>
    <property type="match status" value="1"/>
</dbReference>
<proteinExistence type="inferred from homology"/>
<reference evidence="3" key="1">
    <citation type="submission" date="2023-05" db="EMBL/GenBank/DDBJ databases">
        <title>[olsenella] sp. nov., isolated from a pig farm feces dump.</title>
        <authorList>
            <person name="Chang Y.-H."/>
        </authorList>
    </citation>
    <scope>NUCLEOTIDE SEQUENCE</scope>
    <source>
        <strain evidence="3">YH-ols2217</strain>
    </source>
</reference>
<dbReference type="EC" id="2.4.-.-" evidence="3"/>
<dbReference type="RefSeq" id="WP_283713161.1">
    <property type="nucleotide sequence ID" value="NZ_JASJEW010000003.1"/>
</dbReference>
<evidence type="ECO:0000313" key="4">
    <source>
        <dbReference type="Proteomes" id="UP001431693"/>
    </source>
</evidence>
<evidence type="ECO:0000259" key="2">
    <source>
        <dbReference type="Pfam" id="PF00535"/>
    </source>
</evidence>
<dbReference type="InterPro" id="IPR029044">
    <property type="entry name" value="Nucleotide-diphossugar_trans"/>
</dbReference>
<dbReference type="InterPro" id="IPR001173">
    <property type="entry name" value="Glyco_trans_2-like"/>
</dbReference>
<dbReference type="Pfam" id="PF00535">
    <property type="entry name" value="Glycos_transf_2"/>
    <property type="match status" value="1"/>
</dbReference>
<keyword evidence="4" id="KW-1185">Reference proteome</keyword>
<organism evidence="3 4">
    <name type="scientific">Kribbibacterium absianum</name>
    <dbReference type="NCBI Taxonomy" id="3044210"/>
    <lineage>
        <taxon>Bacteria</taxon>
        <taxon>Bacillati</taxon>
        <taxon>Actinomycetota</taxon>
        <taxon>Coriobacteriia</taxon>
        <taxon>Coriobacteriales</taxon>
        <taxon>Kribbibacteriaceae</taxon>
        <taxon>Kribbibacterium</taxon>
    </lineage>
</organism>
<accession>A0ABT6ZLU9</accession>
<comment type="similarity">
    <text evidence="1">Belongs to the glycosyltransferase 2 family.</text>
</comment>